<proteinExistence type="inferred from homology"/>
<evidence type="ECO:0000256" key="3">
    <source>
        <dbReference type="ARBA" id="ARBA00022475"/>
    </source>
</evidence>
<dbReference type="InterPro" id="IPR050366">
    <property type="entry name" value="BP-dependent_transpt_permease"/>
</dbReference>
<evidence type="ECO:0000259" key="8">
    <source>
        <dbReference type="PROSITE" id="PS50928"/>
    </source>
</evidence>
<evidence type="ECO:0000256" key="7">
    <source>
        <dbReference type="RuleBase" id="RU363032"/>
    </source>
</evidence>
<evidence type="ECO:0000256" key="4">
    <source>
        <dbReference type="ARBA" id="ARBA00022692"/>
    </source>
</evidence>
<dbReference type="STRING" id="180332.GCA_000797495_01106"/>
<dbReference type="InterPro" id="IPR000515">
    <property type="entry name" value="MetI-like"/>
</dbReference>
<feature type="transmembrane region" description="Helical" evidence="7">
    <location>
        <begin position="12"/>
        <end position="34"/>
    </location>
</feature>
<feature type="domain" description="ABC transmembrane type-1" evidence="8">
    <location>
        <begin position="71"/>
        <end position="260"/>
    </location>
</feature>
<reference evidence="9 10" key="1">
    <citation type="journal article" date="2019" name="Anaerobe">
        <title>Detection of Robinsoniella peoriensis in multiple bone samples of a trauma patient.</title>
        <authorList>
            <person name="Schrottner P."/>
            <person name="Hartwich K."/>
            <person name="Bunk B."/>
            <person name="Schober I."/>
            <person name="Helbig S."/>
            <person name="Rudolph W.W."/>
            <person name="Gunzer F."/>
        </authorList>
    </citation>
    <scope>NUCLEOTIDE SEQUENCE [LARGE SCALE GENOMIC DNA]</scope>
    <source>
        <strain evidence="9 10">DSM 106044</strain>
    </source>
</reference>
<dbReference type="PANTHER" id="PTHR43386:SF1">
    <property type="entry name" value="D,D-DIPEPTIDE TRANSPORT SYSTEM PERMEASE PROTEIN DDPC-RELATED"/>
    <property type="match status" value="1"/>
</dbReference>
<dbReference type="OrthoDB" id="9797852at2"/>
<evidence type="ECO:0000256" key="1">
    <source>
        <dbReference type="ARBA" id="ARBA00004651"/>
    </source>
</evidence>
<keyword evidence="10" id="KW-1185">Reference proteome</keyword>
<organism evidence="9 10">
    <name type="scientific">Robinsoniella peoriensis</name>
    <dbReference type="NCBI Taxonomy" id="180332"/>
    <lineage>
        <taxon>Bacteria</taxon>
        <taxon>Bacillati</taxon>
        <taxon>Bacillota</taxon>
        <taxon>Clostridia</taxon>
        <taxon>Lachnospirales</taxon>
        <taxon>Lachnospiraceae</taxon>
        <taxon>Robinsoniella</taxon>
    </lineage>
</organism>
<comment type="subcellular location">
    <subcellularLocation>
        <location evidence="1 7">Cell membrane</location>
        <topology evidence="1 7">Multi-pass membrane protein</topology>
    </subcellularLocation>
</comment>
<dbReference type="InterPro" id="IPR025966">
    <property type="entry name" value="OppC_N"/>
</dbReference>
<evidence type="ECO:0000256" key="5">
    <source>
        <dbReference type="ARBA" id="ARBA00022989"/>
    </source>
</evidence>
<feature type="transmembrane region" description="Helical" evidence="7">
    <location>
        <begin position="180"/>
        <end position="205"/>
    </location>
</feature>
<name>A0A4U8Q3Z2_9FIRM</name>
<dbReference type="SUPFAM" id="SSF161098">
    <property type="entry name" value="MetI-like"/>
    <property type="match status" value="1"/>
</dbReference>
<dbReference type="EMBL" id="QGQD01000069">
    <property type="protein sequence ID" value="TLC99514.1"/>
    <property type="molecule type" value="Genomic_DNA"/>
</dbReference>
<gene>
    <name evidence="9" type="primary">gsiD</name>
    <name evidence="9" type="ORF">DSM106044_03717</name>
</gene>
<keyword evidence="6 7" id="KW-0472">Membrane</keyword>
<keyword evidence="2 7" id="KW-0813">Transport</keyword>
<dbReference type="CDD" id="cd06261">
    <property type="entry name" value="TM_PBP2"/>
    <property type="match status" value="1"/>
</dbReference>
<dbReference type="Gene3D" id="1.10.3720.10">
    <property type="entry name" value="MetI-like"/>
    <property type="match status" value="1"/>
</dbReference>
<feature type="transmembrane region" description="Helical" evidence="7">
    <location>
        <begin position="74"/>
        <end position="99"/>
    </location>
</feature>
<comment type="caution">
    <text evidence="9">The sequence shown here is derived from an EMBL/GenBank/DDBJ whole genome shotgun (WGS) entry which is preliminary data.</text>
</comment>
<protein>
    <submittedName>
        <fullName evidence="9">Glutathione transport system permease protein GsiD</fullName>
    </submittedName>
</protein>
<dbReference type="Pfam" id="PF00528">
    <property type="entry name" value="BPD_transp_1"/>
    <property type="match status" value="1"/>
</dbReference>
<dbReference type="PROSITE" id="PS50928">
    <property type="entry name" value="ABC_TM1"/>
    <property type="match status" value="1"/>
</dbReference>
<evidence type="ECO:0000256" key="6">
    <source>
        <dbReference type="ARBA" id="ARBA00023136"/>
    </source>
</evidence>
<evidence type="ECO:0000256" key="2">
    <source>
        <dbReference type="ARBA" id="ARBA00022448"/>
    </source>
</evidence>
<keyword evidence="5 7" id="KW-1133">Transmembrane helix</keyword>
<dbReference type="GO" id="GO:0055085">
    <property type="term" value="P:transmembrane transport"/>
    <property type="evidence" value="ECO:0007669"/>
    <property type="project" value="InterPro"/>
</dbReference>
<dbReference type="RefSeq" id="WP_027292228.1">
    <property type="nucleotide sequence ID" value="NZ_CABMJZ010000106.1"/>
</dbReference>
<dbReference type="Proteomes" id="UP000306509">
    <property type="component" value="Unassembled WGS sequence"/>
</dbReference>
<keyword evidence="4 7" id="KW-0812">Transmembrane</keyword>
<dbReference type="GO" id="GO:0005886">
    <property type="term" value="C:plasma membrane"/>
    <property type="evidence" value="ECO:0007669"/>
    <property type="project" value="UniProtKB-SubCell"/>
</dbReference>
<dbReference type="AlphaFoldDB" id="A0A4U8Q3Z2"/>
<sequence length="271" mass="29359">MWKKCRNNKNFMIGLGMVAFLGLLLLLSFIYLPYDPNEMDTLNSFQGPSAAHLLGTDNFGRDIFSRIVKGSQTAFLVGFTAVAIGMAIGVILGAAAGYFQGWIDKIIMLIMDAKMAFPGVILALVFITIFGSGILNTAAALGIMAIPRFCRMTRSGFMQIKEMDYIKAARTRGASNLRIMFIHILPNVVSSLIVTASLGFSSAVLSEAGLSYLGLGIQPPDASWGKMLFEAQGYLLTNPWYAVVPGVMITIMVLGFNLLGDGIRDITDCRS</sequence>
<comment type="similarity">
    <text evidence="7">Belongs to the binding-protein-dependent transport system permease family.</text>
</comment>
<dbReference type="Pfam" id="PF12911">
    <property type="entry name" value="OppC_N"/>
    <property type="match status" value="1"/>
</dbReference>
<dbReference type="PANTHER" id="PTHR43386">
    <property type="entry name" value="OLIGOPEPTIDE TRANSPORT SYSTEM PERMEASE PROTEIN APPC"/>
    <property type="match status" value="1"/>
</dbReference>
<keyword evidence="3" id="KW-1003">Cell membrane</keyword>
<evidence type="ECO:0000313" key="9">
    <source>
        <dbReference type="EMBL" id="TLC99514.1"/>
    </source>
</evidence>
<feature type="transmembrane region" description="Helical" evidence="7">
    <location>
        <begin position="240"/>
        <end position="260"/>
    </location>
</feature>
<evidence type="ECO:0000313" key="10">
    <source>
        <dbReference type="Proteomes" id="UP000306509"/>
    </source>
</evidence>
<dbReference type="InterPro" id="IPR035906">
    <property type="entry name" value="MetI-like_sf"/>
</dbReference>
<accession>A0A4U8Q3Z2</accession>